<evidence type="ECO:0000259" key="1">
    <source>
        <dbReference type="PROSITE" id="PS50042"/>
    </source>
</evidence>
<dbReference type="Proteomes" id="UP000886844">
    <property type="component" value="Unassembled WGS sequence"/>
</dbReference>
<dbReference type="SUPFAM" id="SSF51206">
    <property type="entry name" value="cAMP-binding domain-like"/>
    <property type="match status" value="1"/>
</dbReference>
<feature type="domain" description="Cyclic nucleotide-binding" evidence="1">
    <location>
        <begin position="10"/>
        <end position="116"/>
    </location>
</feature>
<reference evidence="2" key="1">
    <citation type="journal article" date="2021" name="PeerJ">
        <title>Extensive microbial diversity within the chicken gut microbiome revealed by metagenomics and culture.</title>
        <authorList>
            <person name="Gilroy R."/>
            <person name="Ravi A."/>
            <person name="Getino M."/>
            <person name="Pursley I."/>
            <person name="Horton D.L."/>
            <person name="Alikhan N.F."/>
            <person name="Baker D."/>
            <person name="Gharbi K."/>
            <person name="Hall N."/>
            <person name="Watson M."/>
            <person name="Adriaenssens E.M."/>
            <person name="Foster-Nyarko E."/>
            <person name="Jarju S."/>
            <person name="Secka A."/>
            <person name="Antonio M."/>
            <person name="Oren A."/>
            <person name="Chaudhuri R.R."/>
            <person name="La Ragione R."/>
            <person name="Hildebrand F."/>
            <person name="Pallen M.J."/>
        </authorList>
    </citation>
    <scope>NUCLEOTIDE SEQUENCE</scope>
    <source>
        <strain evidence="2">5134</strain>
    </source>
</reference>
<evidence type="ECO:0000313" key="3">
    <source>
        <dbReference type="Proteomes" id="UP000886844"/>
    </source>
</evidence>
<dbReference type="InterPro" id="IPR000595">
    <property type="entry name" value="cNMP-bd_dom"/>
</dbReference>
<comment type="caution">
    <text evidence="2">The sequence shown here is derived from an EMBL/GenBank/DDBJ whole genome shotgun (WGS) entry which is preliminary data.</text>
</comment>
<dbReference type="PANTHER" id="PTHR24567:SF58">
    <property type="entry name" value="CYCLIC AMP-BINDING REGULATORY PROTEIN"/>
    <property type="match status" value="1"/>
</dbReference>
<gene>
    <name evidence="2" type="ORF">H9828_08545</name>
</gene>
<sequence>MECEIYDMPLFRGGDRNLLEAVLEKSPGRYASYHKGDFIAMQNSVCRSLLLLCEGSVYAQMTSPEGRELTLDTLSAPDTLASAFIFGTENRYPVSVVANSDCRLWVVGRENILQIIEQDKAVLRNFLTILSDHSLFLSRRINEFALQSLASRVVSYLKDNHAINNLQETAFILGVARPSLSRMIAQMVDQGTVRKTAEGYKLAASH</sequence>
<dbReference type="AlphaFoldDB" id="A0A9D2CCI6"/>
<dbReference type="EMBL" id="DXDA01000066">
    <property type="protein sequence ID" value="HIY69452.1"/>
    <property type="molecule type" value="Genomic_DNA"/>
</dbReference>
<dbReference type="PANTHER" id="PTHR24567">
    <property type="entry name" value="CRP FAMILY TRANSCRIPTIONAL REGULATORY PROTEIN"/>
    <property type="match status" value="1"/>
</dbReference>
<dbReference type="InterPro" id="IPR018490">
    <property type="entry name" value="cNMP-bd_dom_sf"/>
</dbReference>
<dbReference type="GO" id="GO:0003700">
    <property type="term" value="F:DNA-binding transcription factor activity"/>
    <property type="evidence" value="ECO:0007669"/>
    <property type="project" value="TreeGrafter"/>
</dbReference>
<name>A0A9D2CCI6_9BACT</name>
<dbReference type="Pfam" id="PF00027">
    <property type="entry name" value="cNMP_binding"/>
    <property type="match status" value="1"/>
</dbReference>
<dbReference type="CDD" id="cd00038">
    <property type="entry name" value="CAP_ED"/>
    <property type="match status" value="1"/>
</dbReference>
<reference evidence="2" key="2">
    <citation type="submission" date="2021-04" db="EMBL/GenBank/DDBJ databases">
        <authorList>
            <person name="Gilroy R."/>
        </authorList>
    </citation>
    <scope>NUCLEOTIDE SEQUENCE</scope>
    <source>
        <strain evidence="2">5134</strain>
    </source>
</reference>
<dbReference type="PROSITE" id="PS50042">
    <property type="entry name" value="CNMP_BINDING_3"/>
    <property type="match status" value="1"/>
</dbReference>
<protein>
    <submittedName>
        <fullName evidence="2">Crp/Fnr family transcriptional regulator</fullName>
    </submittedName>
</protein>
<dbReference type="InterPro" id="IPR050397">
    <property type="entry name" value="Env_Response_Regulators"/>
</dbReference>
<dbReference type="InterPro" id="IPR014710">
    <property type="entry name" value="RmlC-like_jellyroll"/>
</dbReference>
<accession>A0A9D2CCI6</accession>
<organism evidence="2 3">
    <name type="scientific">Candidatus Alistipes intestinigallinarum</name>
    <dbReference type="NCBI Taxonomy" id="2838440"/>
    <lineage>
        <taxon>Bacteria</taxon>
        <taxon>Pseudomonadati</taxon>
        <taxon>Bacteroidota</taxon>
        <taxon>Bacteroidia</taxon>
        <taxon>Bacteroidales</taxon>
        <taxon>Rikenellaceae</taxon>
        <taxon>Alistipes</taxon>
    </lineage>
</organism>
<dbReference type="GO" id="GO:0005829">
    <property type="term" value="C:cytosol"/>
    <property type="evidence" value="ECO:0007669"/>
    <property type="project" value="TreeGrafter"/>
</dbReference>
<dbReference type="SMART" id="SM00100">
    <property type="entry name" value="cNMP"/>
    <property type="match status" value="1"/>
</dbReference>
<evidence type="ECO:0000313" key="2">
    <source>
        <dbReference type="EMBL" id="HIY69452.1"/>
    </source>
</evidence>
<dbReference type="Gene3D" id="2.60.120.10">
    <property type="entry name" value="Jelly Rolls"/>
    <property type="match status" value="1"/>
</dbReference>
<proteinExistence type="predicted"/>